<feature type="non-terminal residue" evidence="1">
    <location>
        <position position="251"/>
    </location>
</feature>
<accession>A0A139AW51</accession>
<dbReference type="Proteomes" id="UP000070544">
    <property type="component" value="Unassembled WGS sequence"/>
</dbReference>
<sequence>MLGHDSPSTTSLPLNLPDLALYTHLGIDFDTFVPPVLDDSSHPPPPWDLQTRHLLWRAQIARFEDARRANWAQFRQAWPLIPRWTPEEGTIPPHPSLARHACFALPQTTDAPFDFAAESLKFDVTPYLSFGIDFDARPPAHPKPGQYAHDHIPPDTFAWIARQPGGTRLLWCMQLVRYERYRRWLLSALGYVAGKPFATTDDPPVEQGWGEYLNSVFEGVTLGAERWVQWVFQDEEAEVAAAVAGRKRVDS</sequence>
<reference evidence="1 2" key="1">
    <citation type="journal article" date="2015" name="Genome Biol. Evol.">
        <title>Phylogenomic analyses indicate that early fungi evolved digesting cell walls of algal ancestors of land plants.</title>
        <authorList>
            <person name="Chang Y."/>
            <person name="Wang S."/>
            <person name="Sekimoto S."/>
            <person name="Aerts A.L."/>
            <person name="Choi C."/>
            <person name="Clum A."/>
            <person name="LaButti K.M."/>
            <person name="Lindquist E.A."/>
            <person name="Yee Ngan C."/>
            <person name="Ohm R.A."/>
            <person name="Salamov A.A."/>
            <person name="Grigoriev I.V."/>
            <person name="Spatafora J.W."/>
            <person name="Berbee M.L."/>
        </authorList>
    </citation>
    <scope>NUCLEOTIDE SEQUENCE [LARGE SCALE GENOMIC DNA]</scope>
    <source>
        <strain evidence="1 2">JEL478</strain>
    </source>
</reference>
<evidence type="ECO:0000313" key="2">
    <source>
        <dbReference type="Proteomes" id="UP000070544"/>
    </source>
</evidence>
<evidence type="ECO:0000313" key="1">
    <source>
        <dbReference type="EMBL" id="KXS20971.1"/>
    </source>
</evidence>
<dbReference type="EMBL" id="KQ965734">
    <property type="protein sequence ID" value="KXS20971.1"/>
    <property type="molecule type" value="Genomic_DNA"/>
</dbReference>
<gene>
    <name evidence="1" type="ORF">M427DRAFT_51923</name>
</gene>
<proteinExistence type="predicted"/>
<dbReference type="AlphaFoldDB" id="A0A139AW51"/>
<name>A0A139AW51_GONPJ</name>
<protein>
    <submittedName>
        <fullName evidence="1">Uncharacterized protein</fullName>
    </submittedName>
</protein>
<organism evidence="1 2">
    <name type="scientific">Gonapodya prolifera (strain JEL478)</name>
    <name type="common">Monoblepharis prolifera</name>
    <dbReference type="NCBI Taxonomy" id="1344416"/>
    <lineage>
        <taxon>Eukaryota</taxon>
        <taxon>Fungi</taxon>
        <taxon>Fungi incertae sedis</taxon>
        <taxon>Chytridiomycota</taxon>
        <taxon>Chytridiomycota incertae sedis</taxon>
        <taxon>Monoblepharidomycetes</taxon>
        <taxon>Monoblepharidales</taxon>
        <taxon>Gonapodyaceae</taxon>
        <taxon>Gonapodya</taxon>
    </lineage>
</organism>
<keyword evidence="2" id="KW-1185">Reference proteome</keyword>